<proteinExistence type="predicted"/>
<evidence type="ECO:0000313" key="2">
    <source>
        <dbReference type="EMBL" id="AOW13539.1"/>
    </source>
</evidence>
<accession>A0A167HWK5</accession>
<evidence type="ECO:0000313" key="4">
    <source>
        <dbReference type="Proteomes" id="UP000185657"/>
    </source>
</evidence>
<dbReference type="STRING" id="1763535.LPB072_12410"/>
<feature type="domain" description="Mce/MlaD" evidence="1">
    <location>
        <begin position="44"/>
        <end position="112"/>
    </location>
</feature>
<gene>
    <name evidence="2" type="ORF">LPB072_12410</name>
    <name evidence="3" type="ORF">LPB72_11030</name>
</gene>
<protein>
    <recommendedName>
        <fullName evidence="1">Mce/MlaD domain-containing protein</fullName>
    </recommendedName>
</protein>
<dbReference type="EMBL" id="CP017476">
    <property type="protein sequence ID" value="AOW13539.1"/>
    <property type="molecule type" value="Genomic_DNA"/>
</dbReference>
<dbReference type="RefSeq" id="WP_066090169.1">
    <property type="nucleotide sequence ID" value="NZ_CP017476.1"/>
</dbReference>
<dbReference type="Proteomes" id="UP000185657">
    <property type="component" value="Unassembled WGS sequence"/>
</dbReference>
<dbReference type="AlphaFoldDB" id="A0A167HWK5"/>
<dbReference type="Proteomes" id="UP000185680">
    <property type="component" value="Chromosome"/>
</dbReference>
<evidence type="ECO:0000259" key="1">
    <source>
        <dbReference type="Pfam" id="PF02470"/>
    </source>
</evidence>
<reference evidence="3 4" key="1">
    <citation type="submission" date="2016-02" db="EMBL/GenBank/DDBJ databases">
        <title>Draft genome sequence of Hydrogenophaga sp. LPB0072.</title>
        <authorList>
            <person name="Shin S.-K."/>
            <person name="Yi H."/>
        </authorList>
    </citation>
    <scope>NUCLEOTIDE SEQUENCE [LARGE SCALE GENOMIC DNA]</scope>
    <source>
        <strain evidence="3 4">LPB0072</strain>
    </source>
</reference>
<dbReference type="EMBL" id="LVWD01000013">
    <property type="protein sequence ID" value="OAD41830.1"/>
    <property type="molecule type" value="Genomic_DNA"/>
</dbReference>
<evidence type="ECO:0000313" key="5">
    <source>
        <dbReference type="Proteomes" id="UP000185680"/>
    </source>
</evidence>
<name>A0A167HWK5_9BURK</name>
<organism evidence="2 5">
    <name type="scientific">Hydrogenophaga crassostreae</name>
    <dbReference type="NCBI Taxonomy" id="1763535"/>
    <lineage>
        <taxon>Bacteria</taxon>
        <taxon>Pseudomonadati</taxon>
        <taxon>Pseudomonadota</taxon>
        <taxon>Betaproteobacteria</taxon>
        <taxon>Burkholderiales</taxon>
        <taxon>Comamonadaceae</taxon>
        <taxon>Hydrogenophaga</taxon>
    </lineage>
</organism>
<keyword evidence="4" id="KW-1185">Reference proteome</keyword>
<dbReference type="PANTHER" id="PTHR36698:SF2">
    <property type="entry name" value="MCE_MLAD DOMAIN-CONTAINING PROTEIN"/>
    <property type="match status" value="1"/>
</dbReference>
<sequence length="340" mass="35213">MENKSHAWAAGLFVVAVAALLLGLTSWLTSGKRVGDIYEMSTQESVTGLSEQAAVRFRGINVGKVVHIGFDPANRENVLVRIDIDKDLPLSSSTYATLGYQGVTGLAFVQLDNEGPTGSALTTNSSNPTRIPLRPGLLSQFADQGTFLLQQAKNISERISTLLSPDNQKSILDTVESIGKSADKVGAATERIQAIFDAQLGPQKTDIPGLVADTQATMKTLQGSAREINATAKAATETAQSLTKMADSLSRPGGTLEQLGNTSQALADSAKAINATVLPSVARASASAGRTADAATRAAQSADQVLDGIIDNPQSLIFGGGDVRPGPGEPGFVAPAASTP</sequence>
<dbReference type="Pfam" id="PF02470">
    <property type="entry name" value="MlaD"/>
    <property type="match status" value="1"/>
</dbReference>
<dbReference type="OrthoDB" id="5294672at2"/>
<dbReference type="KEGG" id="hyl:LPB072_12410"/>
<dbReference type="InterPro" id="IPR003399">
    <property type="entry name" value="Mce/MlaD"/>
</dbReference>
<dbReference type="PANTHER" id="PTHR36698">
    <property type="entry name" value="BLL5892 PROTEIN"/>
    <property type="match status" value="1"/>
</dbReference>
<evidence type="ECO:0000313" key="3">
    <source>
        <dbReference type="EMBL" id="OAD41830.1"/>
    </source>
</evidence>
<reference evidence="2 5" key="2">
    <citation type="submission" date="2016-10" db="EMBL/GenBank/DDBJ databases">
        <title>Hydorgenophaga sp. LPB0072 isolated from gastropod.</title>
        <authorList>
            <person name="Kim E."/>
            <person name="Yi H."/>
        </authorList>
    </citation>
    <scope>NUCLEOTIDE SEQUENCE [LARGE SCALE GENOMIC DNA]</scope>
    <source>
        <strain evidence="2 5">LPB0072</strain>
    </source>
</reference>